<dbReference type="Proteomes" id="UP000440668">
    <property type="component" value="Unassembled WGS sequence"/>
</dbReference>
<evidence type="ECO:0000256" key="1">
    <source>
        <dbReference type="ARBA" id="ARBA00009580"/>
    </source>
</evidence>
<dbReference type="SUPFAM" id="SSF52799">
    <property type="entry name" value="(Phosphotyrosine protein) phosphatases II"/>
    <property type="match status" value="1"/>
</dbReference>
<dbReference type="InterPro" id="IPR029021">
    <property type="entry name" value="Prot-tyrosine_phosphatase-like"/>
</dbReference>
<feature type="domain" description="Tyrosine specific protein phosphatases" evidence="3">
    <location>
        <begin position="206"/>
        <end position="245"/>
    </location>
</feature>
<feature type="compositionally biased region" description="Basic residues" evidence="2">
    <location>
        <begin position="31"/>
        <end position="46"/>
    </location>
</feature>
<dbReference type="PANTHER" id="PTHR31126:SF1">
    <property type="entry name" value="TYROSINE SPECIFIC PROTEIN PHOSPHATASES DOMAIN-CONTAINING PROTEIN"/>
    <property type="match status" value="1"/>
</dbReference>
<proteinExistence type="inferred from homology"/>
<dbReference type="Gene3D" id="3.90.190.10">
    <property type="entry name" value="Protein tyrosine phosphatase superfamily"/>
    <property type="match status" value="1"/>
</dbReference>
<reference evidence="4 5" key="1">
    <citation type="submission" date="2019-11" db="EMBL/GenBank/DDBJ databases">
        <title>Cellulosimicrobium composti sp. nov. isolated from a compost.</title>
        <authorList>
            <person name="Yang Y."/>
        </authorList>
    </citation>
    <scope>NUCLEOTIDE SEQUENCE [LARGE SCALE GENOMIC DNA]</scope>
    <source>
        <strain evidence="4 5">BIT-GX5</strain>
    </source>
</reference>
<name>A0A6N7ZD96_9MICO</name>
<comment type="similarity">
    <text evidence="1">Belongs to the protein-tyrosine phosphatase family.</text>
</comment>
<dbReference type="PROSITE" id="PS00383">
    <property type="entry name" value="TYR_PHOSPHATASE_1"/>
    <property type="match status" value="1"/>
</dbReference>
<protein>
    <submittedName>
        <fullName evidence="4">Protein-tyrosine-phosphatase</fullName>
    </submittedName>
</protein>
<organism evidence="4 5">
    <name type="scientific">Cellulosimicrobium composti</name>
    <dbReference type="NCBI Taxonomy" id="2672572"/>
    <lineage>
        <taxon>Bacteria</taxon>
        <taxon>Bacillati</taxon>
        <taxon>Actinomycetota</taxon>
        <taxon>Actinomycetes</taxon>
        <taxon>Micrococcales</taxon>
        <taxon>Promicromonosporaceae</taxon>
        <taxon>Cellulosimicrobium</taxon>
    </lineage>
</organism>
<evidence type="ECO:0000313" key="5">
    <source>
        <dbReference type="Proteomes" id="UP000440668"/>
    </source>
</evidence>
<evidence type="ECO:0000259" key="3">
    <source>
        <dbReference type="PROSITE" id="PS50056"/>
    </source>
</evidence>
<comment type="caution">
    <text evidence="4">The sequence shown here is derived from an EMBL/GenBank/DDBJ whole genome shotgun (WGS) entry which is preliminary data.</text>
</comment>
<dbReference type="AlphaFoldDB" id="A0A6N7ZD96"/>
<feature type="compositionally biased region" description="Basic and acidic residues" evidence="2">
    <location>
        <begin position="1"/>
        <end position="19"/>
    </location>
</feature>
<dbReference type="EMBL" id="WMKA01000001">
    <property type="protein sequence ID" value="MTG87403.1"/>
    <property type="molecule type" value="Genomic_DNA"/>
</dbReference>
<dbReference type="InterPro" id="IPR000387">
    <property type="entry name" value="Tyr_Pase_dom"/>
</dbReference>
<feature type="region of interest" description="Disordered" evidence="2">
    <location>
        <begin position="1"/>
        <end position="76"/>
    </location>
</feature>
<dbReference type="Pfam" id="PF13350">
    <property type="entry name" value="Y_phosphatase3"/>
    <property type="match status" value="1"/>
</dbReference>
<feature type="compositionally biased region" description="Basic residues" evidence="2">
    <location>
        <begin position="55"/>
        <end position="66"/>
    </location>
</feature>
<dbReference type="GO" id="GO:0004721">
    <property type="term" value="F:phosphoprotein phosphatase activity"/>
    <property type="evidence" value="ECO:0007669"/>
    <property type="project" value="InterPro"/>
</dbReference>
<gene>
    <name evidence="4" type="ORF">GJV82_00270</name>
</gene>
<dbReference type="PROSITE" id="PS50056">
    <property type="entry name" value="TYR_PHOSPHATASE_2"/>
    <property type="match status" value="1"/>
</dbReference>
<evidence type="ECO:0000313" key="4">
    <source>
        <dbReference type="EMBL" id="MTG87403.1"/>
    </source>
</evidence>
<sequence length="337" mass="35542">MDRRGRRGPDLAARRRLEAGLDPVRGPVDRRGRRPAPHAALGRHHAVVAPGPVARRPRSRQHRARLPLRDRGRGRPVSTLDGLYNFRDTGGLPLQDGGYSRPGVLYRSDALRNLTDEGVAQLATTEIGVVADLRTPAERAAAPDRLPSTRTIDTVRPAITQGALAEQLGALVDPARAPSPDAVRAGLEALPALGDLYVGMLQGSAAAFAEVARVVAASHDGAPTAVVVHCTAGKDRTGVAVALLLDAVGVERTAIVDDYAVSQRNLAGPWADGMLHMIESLGIPVTPQLRTLATETPPSAITQALAWLDAAGGSARYLMSGGLTPRELSTVRRRLAG</sequence>
<evidence type="ECO:0000256" key="2">
    <source>
        <dbReference type="SAM" id="MobiDB-lite"/>
    </source>
</evidence>
<accession>A0A6N7ZD96</accession>
<dbReference type="PANTHER" id="PTHR31126">
    <property type="entry name" value="TYROSINE-PROTEIN PHOSPHATASE"/>
    <property type="match status" value="1"/>
</dbReference>
<dbReference type="InterPro" id="IPR016130">
    <property type="entry name" value="Tyr_Pase_AS"/>
</dbReference>
<dbReference type="InterPro" id="IPR026893">
    <property type="entry name" value="Tyr/Ser_Pase_IphP-type"/>
</dbReference>